<keyword evidence="1" id="KW-0472">Membrane</keyword>
<evidence type="ECO:0000256" key="1">
    <source>
        <dbReference type="SAM" id="Phobius"/>
    </source>
</evidence>
<evidence type="ECO:0000259" key="2">
    <source>
        <dbReference type="Pfam" id="PF13559"/>
    </source>
</evidence>
<dbReference type="InterPro" id="IPR025403">
    <property type="entry name" value="TgpA-like_C"/>
</dbReference>
<accession>D4YNJ2</accession>
<proteinExistence type="predicted"/>
<dbReference type="STRING" id="585530.HMPREF0183_1502"/>
<feature type="transmembrane region" description="Helical" evidence="1">
    <location>
        <begin position="62"/>
        <end position="80"/>
    </location>
</feature>
<dbReference type="OrthoDB" id="3389322at2"/>
<dbReference type="Proteomes" id="UP000005714">
    <property type="component" value="Unassembled WGS sequence"/>
</dbReference>
<organism evidence="3 4">
    <name type="scientific">Brevibacterium mcbrellneri ATCC 49030</name>
    <dbReference type="NCBI Taxonomy" id="585530"/>
    <lineage>
        <taxon>Bacteria</taxon>
        <taxon>Bacillati</taxon>
        <taxon>Actinomycetota</taxon>
        <taxon>Actinomycetes</taxon>
        <taxon>Micrococcales</taxon>
        <taxon>Brevibacteriaceae</taxon>
        <taxon>Brevibacterium</taxon>
    </lineage>
</organism>
<keyword evidence="1" id="KW-1133">Transmembrane helix</keyword>
<feature type="domain" description="Protein-glutamine gamma-glutamyltransferase-like C-terminal" evidence="2">
    <location>
        <begin position="131"/>
        <end position="192"/>
    </location>
</feature>
<reference evidence="3 4" key="1">
    <citation type="submission" date="2010-04" db="EMBL/GenBank/DDBJ databases">
        <authorList>
            <person name="Qin X."/>
            <person name="Bachman B."/>
            <person name="Battles P."/>
            <person name="Bell A."/>
            <person name="Bess C."/>
            <person name="Bickham C."/>
            <person name="Chaboub L."/>
            <person name="Chen D."/>
            <person name="Coyle M."/>
            <person name="Deiros D.R."/>
            <person name="Dinh H."/>
            <person name="Forbes L."/>
            <person name="Fowler G."/>
            <person name="Francisco L."/>
            <person name="Fu Q."/>
            <person name="Gubbala S."/>
            <person name="Hale W."/>
            <person name="Han Y."/>
            <person name="Hemphill L."/>
            <person name="Highlander S.K."/>
            <person name="Hirani K."/>
            <person name="Hogues M."/>
            <person name="Jackson L."/>
            <person name="Jakkamsetti A."/>
            <person name="Javaid M."/>
            <person name="Jiang H."/>
            <person name="Korchina V."/>
            <person name="Kovar C."/>
            <person name="Lara F."/>
            <person name="Lee S."/>
            <person name="Mata R."/>
            <person name="Mathew T."/>
            <person name="Moen C."/>
            <person name="Morales K."/>
            <person name="Munidasa M."/>
            <person name="Nazareth L."/>
            <person name="Ngo R."/>
            <person name="Nguyen L."/>
            <person name="Okwuonu G."/>
            <person name="Ongeri F."/>
            <person name="Patil S."/>
            <person name="Petrosino J."/>
            <person name="Pham C."/>
            <person name="Pham P."/>
            <person name="Pu L.-L."/>
            <person name="Puazo M."/>
            <person name="Raj R."/>
            <person name="Reid J."/>
            <person name="Rouhana J."/>
            <person name="Saada N."/>
            <person name="Shang Y."/>
            <person name="Simmons D."/>
            <person name="Thornton R."/>
            <person name="Warren J."/>
            <person name="Weissenberger G."/>
            <person name="Zhang J."/>
            <person name="Zhang L."/>
            <person name="Zhou C."/>
            <person name="Zhu D."/>
            <person name="Muzny D."/>
            <person name="Worley K."/>
            <person name="Gibbs R."/>
        </authorList>
    </citation>
    <scope>NUCLEOTIDE SEQUENCE [LARGE SCALE GENOMIC DNA]</scope>
    <source>
        <strain evidence="3 4">ATCC 49030</strain>
    </source>
</reference>
<evidence type="ECO:0000313" key="4">
    <source>
        <dbReference type="Proteomes" id="UP000005714"/>
    </source>
</evidence>
<name>D4YNJ2_9MICO</name>
<keyword evidence="1" id="KW-0812">Transmembrane</keyword>
<dbReference type="AlphaFoldDB" id="D4YNJ2"/>
<keyword evidence="4" id="KW-1185">Reference proteome</keyword>
<comment type="caution">
    <text evidence="3">The sequence shown here is derived from an EMBL/GenBank/DDBJ whole genome shotgun (WGS) entry which is preliminary data.</text>
</comment>
<dbReference type="Pfam" id="PF13559">
    <property type="entry name" value="DUF4129"/>
    <property type="match status" value="1"/>
</dbReference>
<sequence>MMSWPILTLTPGRDEARRWAEKELAKPEYRDSDISFFERIGRAIQRLVNSTIDKALDLNNPWLIIVFALVIVGIIVFFVWRANRGTGDAFSPQLFDKTDVAGVEKPSEYRKRAADAASKGDWNTAVQEMVRASVAHLARAGAVELKTSSTAHELTQSAARTYPHLGRDLSEASNLFDAVSFSTYQATQEDYAFTQAVDAKVTQVTKTTPEKVDA</sequence>
<protein>
    <recommendedName>
        <fullName evidence="2">Protein-glutamine gamma-glutamyltransferase-like C-terminal domain-containing protein</fullName>
    </recommendedName>
</protein>
<dbReference type="eggNOG" id="ENOG5031X56">
    <property type="taxonomic scope" value="Bacteria"/>
</dbReference>
<evidence type="ECO:0000313" key="3">
    <source>
        <dbReference type="EMBL" id="EFG47238.1"/>
    </source>
</evidence>
<dbReference type="EMBL" id="ADNU01000043">
    <property type="protein sequence ID" value="EFG47238.1"/>
    <property type="molecule type" value="Genomic_DNA"/>
</dbReference>
<gene>
    <name evidence="3" type="ORF">HMPREF0183_1502</name>
</gene>